<sequence>MGKKSTKNFPAHNFIRITFIFCFYLNTFASAESLTPCELEQVLSEIMHPDQGYELQSAALRSQLRNLIDKQMSEDYQNVDGDPDGLYENYDKRSIATLAREGHLKGSGKRNVGALARSGILRAYQMDAIKRSLATLAKNGHLPSSAPSSKDPDDESDETQSSEKRSLSSLARSGNFMLNGKRSIVSMVRNRIHPQAIETSPKRNLAALARGNLLVPTTGKRNIGILARDWVLPNHQKSQTDKRDTSKVENGMNHEEEKRNVGALKNSPVHGVNSNKQKREVAYTIMDETSPELIEPNYQSSPFDYEELAQAMDDAYPLAYAYKNTDEKRYLGKQLPLTVMKSALMRSGYRSGLRGLRNNNKRYVGALAKLGMLRSSGDSLMNFRQRPEKRHVGAAFRPDITPHTTYAVGPSSTEFVDDVIPALQTSLTGIPQDYLAQQQIGAKHINHREFLPSIGENFDHNPYYHHQYSEINDQQKEFNDNSDNNFNLKQDMMFNLASIDPLNRLENLKQMQCYKRLKTIYVQIMTENDMPYNDLNEIDLF</sequence>
<dbReference type="EMBL" id="UFQT01000449">
    <property type="protein sequence ID" value="SSX24452.1"/>
    <property type="molecule type" value="Genomic_DNA"/>
</dbReference>
<feature type="region of interest" description="Disordered" evidence="1">
    <location>
        <begin position="236"/>
        <end position="258"/>
    </location>
</feature>
<feature type="compositionally biased region" description="Basic and acidic residues" evidence="1">
    <location>
        <begin position="238"/>
        <end position="258"/>
    </location>
</feature>
<feature type="region of interest" description="Disordered" evidence="1">
    <location>
        <begin position="138"/>
        <end position="173"/>
    </location>
</feature>
<protein>
    <submittedName>
        <fullName evidence="2">CSON010821 protein</fullName>
    </submittedName>
</protein>
<gene>
    <name evidence="2" type="primary">CSON010821</name>
</gene>
<organism evidence="2">
    <name type="scientific">Culicoides sonorensis</name>
    <name type="common">Biting midge</name>
    <dbReference type="NCBI Taxonomy" id="179676"/>
    <lineage>
        <taxon>Eukaryota</taxon>
        <taxon>Metazoa</taxon>
        <taxon>Ecdysozoa</taxon>
        <taxon>Arthropoda</taxon>
        <taxon>Hexapoda</taxon>
        <taxon>Insecta</taxon>
        <taxon>Pterygota</taxon>
        <taxon>Neoptera</taxon>
        <taxon>Endopterygota</taxon>
        <taxon>Diptera</taxon>
        <taxon>Nematocera</taxon>
        <taxon>Chironomoidea</taxon>
        <taxon>Ceratopogonidae</taxon>
        <taxon>Ceratopogoninae</taxon>
        <taxon>Culicoides</taxon>
        <taxon>Monoculicoides</taxon>
    </lineage>
</organism>
<name>A0A336M2L2_CULSO</name>
<accession>A0A336M2L2</accession>
<evidence type="ECO:0000313" key="2">
    <source>
        <dbReference type="EMBL" id="SSX24452.1"/>
    </source>
</evidence>
<dbReference type="VEuPathDB" id="VectorBase:CSON010821"/>
<dbReference type="AlphaFoldDB" id="A0A336M2L2"/>
<proteinExistence type="predicted"/>
<evidence type="ECO:0000256" key="1">
    <source>
        <dbReference type="SAM" id="MobiDB-lite"/>
    </source>
</evidence>
<reference evidence="2" key="1">
    <citation type="submission" date="2018-07" db="EMBL/GenBank/DDBJ databases">
        <authorList>
            <person name="Quirk P.G."/>
            <person name="Krulwich T.A."/>
        </authorList>
    </citation>
    <scope>NUCLEOTIDE SEQUENCE</scope>
</reference>